<evidence type="ECO:0000313" key="1">
    <source>
        <dbReference type="EMBL" id="KAK2650385.1"/>
    </source>
</evidence>
<name>A0AAD9X1S5_9ROSI</name>
<dbReference type="Proteomes" id="UP001280121">
    <property type="component" value="Unassembled WGS sequence"/>
</dbReference>
<comment type="caution">
    <text evidence="1">The sequence shown here is derived from an EMBL/GenBank/DDBJ whole genome shotgun (WGS) entry which is preliminary data.</text>
</comment>
<sequence length="280" mass="31410">MAEPPLPSPSLTTKDFYYDNVGNHLKVNQIQRRCFTCSWCRLCATRHHQLHITDLAKLTILTTGYRLCQRWIRVLDDKRRRFDCGGASPFRMRWIGPPPASLCEVERATVRHGRRRVEFQTNWVKITGRSKHLLGKFSLIWLAAQLSSKFIPLRPELTGKVKENKKEEMAEPPPLSLTTVISKDVDGARADYSITPSLSSVTGDFQVALDNNTSTNDTSTPILSEAISGSTKSNVAVTFMMGHMEEQLLLTAVAEKMAIACARTVVADDKEMFLGELNLS</sequence>
<reference evidence="1" key="1">
    <citation type="journal article" date="2023" name="Plant J.">
        <title>Genome sequences and population genomics provide insights into the demographic history, inbreeding, and mutation load of two 'living fossil' tree species of Dipteronia.</title>
        <authorList>
            <person name="Feng Y."/>
            <person name="Comes H.P."/>
            <person name="Chen J."/>
            <person name="Zhu S."/>
            <person name="Lu R."/>
            <person name="Zhang X."/>
            <person name="Li P."/>
            <person name="Qiu J."/>
            <person name="Olsen K.M."/>
            <person name="Qiu Y."/>
        </authorList>
    </citation>
    <scope>NUCLEOTIDE SEQUENCE</scope>
    <source>
        <strain evidence="1">KIB01</strain>
    </source>
</reference>
<evidence type="ECO:0000313" key="2">
    <source>
        <dbReference type="Proteomes" id="UP001280121"/>
    </source>
</evidence>
<keyword evidence="2" id="KW-1185">Reference proteome</keyword>
<organism evidence="1 2">
    <name type="scientific">Dipteronia dyeriana</name>
    <dbReference type="NCBI Taxonomy" id="168575"/>
    <lineage>
        <taxon>Eukaryota</taxon>
        <taxon>Viridiplantae</taxon>
        <taxon>Streptophyta</taxon>
        <taxon>Embryophyta</taxon>
        <taxon>Tracheophyta</taxon>
        <taxon>Spermatophyta</taxon>
        <taxon>Magnoliopsida</taxon>
        <taxon>eudicotyledons</taxon>
        <taxon>Gunneridae</taxon>
        <taxon>Pentapetalae</taxon>
        <taxon>rosids</taxon>
        <taxon>malvids</taxon>
        <taxon>Sapindales</taxon>
        <taxon>Sapindaceae</taxon>
        <taxon>Hippocastanoideae</taxon>
        <taxon>Acereae</taxon>
        <taxon>Dipteronia</taxon>
    </lineage>
</organism>
<dbReference type="EMBL" id="JANJYI010000005">
    <property type="protein sequence ID" value="KAK2650385.1"/>
    <property type="molecule type" value="Genomic_DNA"/>
</dbReference>
<proteinExistence type="predicted"/>
<accession>A0AAD9X1S5</accession>
<dbReference type="AlphaFoldDB" id="A0AAD9X1S5"/>
<gene>
    <name evidence="1" type="ORF">Ddye_017874</name>
</gene>
<protein>
    <submittedName>
        <fullName evidence="1">Uncharacterized protein</fullName>
    </submittedName>
</protein>